<dbReference type="PANTHER" id="PTHR30126:SF40">
    <property type="entry name" value="HTH-TYPE TRANSCRIPTIONAL REGULATOR GLTR"/>
    <property type="match status" value="1"/>
</dbReference>
<protein>
    <submittedName>
        <fullName evidence="6">LysR substrate-binding domain-containing protein</fullName>
    </submittedName>
</protein>
<reference evidence="6 7" key="1">
    <citation type="journal article" date="2016" name="Antonie Van Leeuwenhoek">
        <title>Dongia soli sp. nov., isolated from soil from Dokdo, Korea.</title>
        <authorList>
            <person name="Kim D.U."/>
            <person name="Lee H."/>
            <person name="Kim H."/>
            <person name="Kim S.G."/>
            <person name="Ka J.O."/>
        </authorList>
    </citation>
    <scope>NUCLEOTIDE SEQUENCE [LARGE SCALE GENOMIC DNA]</scope>
    <source>
        <strain evidence="6 7">D78</strain>
    </source>
</reference>
<evidence type="ECO:0000313" key="7">
    <source>
        <dbReference type="Proteomes" id="UP001279642"/>
    </source>
</evidence>
<dbReference type="Pfam" id="PF00126">
    <property type="entry name" value="HTH_1"/>
    <property type="match status" value="1"/>
</dbReference>
<comment type="caution">
    <text evidence="6">The sequence shown here is derived from an EMBL/GenBank/DDBJ whole genome shotgun (WGS) entry which is preliminary data.</text>
</comment>
<comment type="similarity">
    <text evidence="1">Belongs to the LysR transcriptional regulatory family.</text>
</comment>
<dbReference type="SUPFAM" id="SSF46785">
    <property type="entry name" value="Winged helix' DNA-binding domain"/>
    <property type="match status" value="1"/>
</dbReference>
<keyword evidence="2" id="KW-0805">Transcription regulation</keyword>
<dbReference type="Gene3D" id="3.40.190.290">
    <property type="match status" value="1"/>
</dbReference>
<dbReference type="InterPro" id="IPR036388">
    <property type="entry name" value="WH-like_DNA-bd_sf"/>
</dbReference>
<organism evidence="6 7">
    <name type="scientific">Dongia soli</name>
    <dbReference type="NCBI Taxonomy" id="600628"/>
    <lineage>
        <taxon>Bacteria</taxon>
        <taxon>Pseudomonadati</taxon>
        <taxon>Pseudomonadota</taxon>
        <taxon>Alphaproteobacteria</taxon>
        <taxon>Rhodospirillales</taxon>
        <taxon>Dongiaceae</taxon>
        <taxon>Dongia</taxon>
    </lineage>
</organism>
<sequence>MDLADLRVFEAVARLGGMNRAAAELNMVQSNVTARIRLLEERLGVPLFERHSRGVSLTGSGQRLLPFALEAQRLLDDARRAVTDDGTPKGSLTIGSLETTAALRLSPLLTRYAALYPAVDLVLRTGTTQEMIEAVLDHRLEGAFVCGPVSHPDLDETAIFREELVLVTAPTISGLAGLATRSDLKLVVFRAGCSYRQRLETLLGRHGLVGLRLLEFGTLDAIIGCVAAGIGISLLPRVVVARAAEAGRVRLHDLPAPEAQVETVFVSRTGAYRSNALSAFLDLGTTSVATDLAA</sequence>
<dbReference type="PRINTS" id="PR00039">
    <property type="entry name" value="HTHLYSR"/>
</dbReference>
<keyword evidence="4" id="KW-0804">Transcription</keyword>
<dbReference type="PROSITE" id="PS50931">
    <property type="entry name" value="HTH_LYSR"/>
    <property type="match status" value="1"/>
</dbReference>
<dbReference type="Gene3D" id="1.10.10.10">
    <property type="entry name" value="Winged helix-like DNA-binding domain superfamily/Winged helix DNA-binding domain"/>
    <property type="match status" value="1"/>
</dbReference>
<accession>A0ABU5EGX8</accession>
<evidence type="ECO:0000256" key="3">
    <source>
        <dbReference type="ARBA" id="ARBA00023125"/>
    </source>
</evidence>
<gene>
    <name evidence="6" type="ORF">SMD27_22445</name>
</gene>
<proteinExistence type="inferred from homology"/>
<dbReference type="SUPFAM" id="SSF53850">
    <property type="entry name" value="Periplasmic binding protein-like II"/>
    <property type="match status" value="1"/>
</dbReference>
<evidence type="ECO:0000256" key="1">
    <source>
        <dbReference type="ARBA" id="ARBA00009437"/>
    </source>
</evidence>
<name>A0ABU5EGX8_9PROT</name>
<evidence type="ECO:0000256" key="4">
    <source>
        <dbReference type="ARBA" id="ARBA00023163"/>
    </source>
</evidence>
<keyword evidence="7" id="KW-1185">Reference proteome</keyword>
<dbReference type="Proteomes" id="UP001279642">
    <property type="component" value="Unassembled WGS sequence"/>
</dbReference>
<dbReference type="EMBL" id="JAXCLW010000011">
    <property type="protein sequence ID" value="MDY0885616.1"/>
    <property type="molecule type" value="Genomic_DNA"/>
</dbReference>
<evidence type="ECO:0000256" key="2">
    <source>
        <dbReference type="ARBA" id="ARBA00023015"/>
    </source>
</evidence>
<evidence type="ECO:0000313" key="6">
    <source>
        <dbReference type="EMBL" id="MDY0885616.1"/>
    </source>
</evidence>
<dbReference type="Pfam" id="PF03466">
    <property type="entry name" value="LysR_substrate"/>
    <property type="match status" value="1"/>
</dbReference>
<dbReference type="InterPro" id="IPR005119">
    <property type="entry name" value="LysR_subst-bd"/>
</dbReference>
<dbReference type="CDD" id="cd08442">
    <property type="entry name" value="PBP2_YofA_SoxR_like"/>
    <property type="match status" value="1"/>
</dbReference>
<dbReference type="PANTHER" id="PTHR30126">
    <property type="entry name" value="HTH-TYPE TRANSCRIPTIONAL REGULATOR"/>
    <property type="match status" value="1"/>
</dbReference>
<dbReference type="RefSeq" id="WP_320510687.1">
    <property type="nucleotide sequence ID" value="NZ_JAXCLW010000011.1"/>
</dbReference>
<evidence type="ECO:0000259" key="5">
    <source>
        <dbReference type="PROSITE" id="PS50931"/>
    </source>
</evidence>
<keyword evidence="3" id="KW-0238">DNA-binding</keyword>
<dbReference type="InterPro" id="IPR000847">
    <property type="entry name" value="LysR_HTH_N"/>
</dbReference>
<dbReference type="InterPro" id="IPR036390">
    <property type="entry name" value="WH_DNA-bd_sf"/>
</dbReference>
<feature type="domain" description="HTH lysR-type" evidence="5">
    <location>
        <begin position="1"/>
        <end position="58"/>
    </location>
</feature>